<organism evidence="1 2">
    <name type="scientific">Fusarium kuroshium</name>
    <dbReference type="NCBI Taxonomy" id="2010991"/>
    <lineage>
        <taxon>Eukaryota</taxon>
        <taxon>Fungi</taxon>
        <taxon>Dikarya</taxon>
        <taxon>Ascomycota</taxon>
        <taxon>Pezizomycotina</taxon>
        <taxon>Sordariomycetes</taxon>
        <taxon>Hypocreomycetidae</taxon>
        <taxon>Hypocreales</taxon>
        <taxon>Nectriaceae</taxon>
        <taxon>Fusarium</taxon>
        <taxon>Fusarium solani species complex</taxon>
    </lineage>
</organism>
<accession>A0A3M2RI74</accession>
<sequence>MPSKIAFNTFTELDPEPLVALLRISDRTSFTTDPSRFAPFFERKKRVARRRIEVDQLTWVRHGWPSREHNVAVLGHANLAEITTNPCRAHSSRQE</sequence>
<protein>
    <submittedName>
        <fullName evidence="1">Uncharacterized protein</fullName>
    </submittedName>
</protein>
<evidence type="ECO:0000313" key="2">
    <source>
        <dbReference type="Proteomes" id="UP000277212"/>
    </source>
</evidence>
<name>A0A3M2RI74_9HYPO</name>
<dbReference type="Proteomes" id="UP000277212">
    <property type="component" value="Unassembled WGS sequence"/>
</dbReference>
<comment type="caution">
    <text evidence="1">The sequence shown here is derived from an EMBL/GenBank/DDBJ whole genome shotgun (WGS) entry which is preliminary data.</text>
</comment>
<gene>
    <name evidence="1" type="ORF">CDV36_014369</name>
</gene>
<keyword evidence="2" id="KW-1185">Reference proteome</keyword>
<dbReference type="EMBL" id="NKUJ01000451">
    <property type="protein sequence ID" value="RMJ04962.1"/>
    <property type="molecule type" value="Genomic_DNA"/>
</dbReference>
<reference evidence="1 2" key="1">
    <citation type="submission" date="2017-06" db="EMBL/GenBank/DDBJ databases">
        <title>Comparative genomic analysis of Ambrosia Fusariam Clade fungi.</title>
        <authorList>
            <person name="Stajich J.E."/>
            <person name="Carrillo J."/>
            <person name="Kijimoto T."/>
            <person name="Eskalen A."/>
            <person name="O'Donnell K."/>
            <person name="Kasson M."/>
        </authorList>
    </citation>
    <scope>NUCLEOTIDE SEQUENCE [LARGE SCALE GENOMIC DNA]</scope>
    <source>
        <strain evidence="1">UCR3666</strain>
    </source>
</reference>
<evidence type="ECO:0000313" key="1">
    <source>
        <dbReference type="EMBL" id="RMJ04962.1"/>
    </source>
</evidence>
<dbReference type="AlphaFoldDB" id="A0A3M2RI74"/>
<proteinExistence type="predicted"/>